<evidence type="ECO:0000256" key="1">
    <source>
        <dbReference type="SAM" id="Phobius"/>
    </source>
</evidence>
<proteinExistence type="predicted"/>
<keyword evidence="1" id="KW-0812">Transmembrane</keyword>
<dbReference type="RefSeq" id="WP_010567938.1">
    <property type="nucleotide sequence ID" value="NZ_LT629689.1"/>
</dbReference>
<evidence type="ECO:0000313" key="3">
    <source>
        <dbReference type="EMBL" id="TWS01516.1"/>
    </source>
</evidence>
<feature type="transmembrane region" description="Helical" evidence="1">
    <location>
        <begin position="41"/>
        <end position="61"/>
    </location>
</feature>
<dbReference type="EMBL" id="LT629689">
    <property type="protein sequence ID" value="SDG45736.1"/>
    <property type="molecule type" value="Genomic_DNA"/>
</dbReference>
<feature type="transmembrane region" description="Helical" evidence="1">
    <location>
        <begin position="12"/>
        <end position="35"/>
    </location>
</feature>
<protein>
    <submittedName>
        <fullName evidence="3">Uncharacterized protein</fullName>
    </submittedName>
</protein>
<evidence type="ECO:0000313" key="5">
    <source>
        <dbReference type="Proteomes" id="UP000317951"/>
    </source>
</evidence>
<name>A0A5C5QAE3_9PSED</name>
<reference evidence="2 4" key="1">
    <citation type="submission" date="2016-10" db="EMBL/GenBank/DDBJ databases">
        <authorList>
            <person name="Varghese N."/>
            <person name="Submissions S."/>
        </authorList>
    </citation>
    <scope>NUCLEOTIDE SEQUENCE [LARGE SCALE GENOMIC DNA]</scope>
    <source>
        <strain evidence="2 4">DSM 17835</strain>
    </source>
</reference>
<organism evidence="3 5">
    <name type="scientific">Pseudomonas extremaustralis</name>
    <dbReference type="NCBI Taxonomy" id="359110"/>
    <lineage>
        <taxon>Bacteria</taxon>
        <taxon>Pseudomonadati</taxon>
        <taxon>Pseudomonadota</taxon>
        <taxon>Gammaproteobacteria</taxon>
        <taxon>Pseudomonadales</taxon>
        <taxon>Pseudomonadaceae</taxon>
        <taxon>Pseudomonas</taxon>
    </lineage>
</organism>
<dbReference type="Proteomes" id="UP000317951">
    <property type="component" value="Unassembled WGS sequence"/>
</dbReference>
<evidence type="ECO:0000313" key="4">
    <source>
        <dbReference type="Proteomes" id="UP000182858"/>
    </source>
</evidence>
<dbReference type="GeneID" id="78557426"/>
<sequence>MKLIENVAACHKLWSVRLALAGAVLNAGAIGWTVFQGAVNPLIYAAINMALGVGVAVVRVLSQPQPDGDKNENP</sequence>
<accession>A0A5C5QAE3</accession>
<dbReference type="InterPro" id="IPR057700">
    <property type="entry name" value="DUF7940"/>
</dbReference>
<dbReference type="Proteomes" id="UP000182858">
    <property type="component" value="Chromosome I"/>
</dbReference>
<dbReference type="AlphaFoldDB" id="A0A5C5QAE3"/>
<reference evidence="3 5" key="2">
    <citation type="submission" date="2019-06" db="EMBL/GenBank/DDBJ databases">
        <title>Pseudomonas bimorpha sp. nov. isolated from bovine raw milk and skim milk concentrate.</title>
        <authorList>
            <person name="Hofmann K."/>
            <person name="Huptas C."/>
            <person name="Doll E."/>
            <person name="Scherer S."/>
            <person name="Wenning M."/>
        </authorList>
    </citation>
    <scope>NUCLEOTIDE SEQUENCE [LARGE SCALE GENOMIC DNA]</scope>
    <source>
        <strain evidence="3 5">DSM 17835</strain>
    </source>
</reference>
<keyword evidence="4" id="KW-1185">Reference proteome</keyword>
<gene>
    <name evidence="3" type="ORF">FIV36_24985</name>
    <name evidence="2" type="ORF">SAMN05216591_6144</name>
</gene>
<evidence type="ECO:0000313" key="2">
    <source>
        <dbReference type="EMBL" id="SDG45736.1"/>
    </source>
</evidence>
<keyword evidence="1" id="KW-1133">Transmembrane helix</keyword>
<keyword evidence="1" id="KW-0472">Membrane</keyword>
<dbReference type="EMBL" id="VFET01000027">
    <property type="protein sequence ID" value="TWS01516.1"/>
    <property type="molecule type" value="Genomic_DNA"/>
</dbReference>
<dbReference type="Pfam" id="PF25612">
    <property type="entry name" value="DUF7940"/>
    <property type="match status" value="1"/>
</dbReference>